<dbReference type="RefSeq" id="WP_218322196.1">
    <property type="nucleotide sequence ID" value="NZ_JAEEGC010000111.1"/>
</dbReference>
<comment type="subcellular location">
    <subcellularLocation>
        <location evidence="1">Cell envelope</location>
    </subcellularLocation>
</comment>
<proteinExistence type="inferred from homology"/>
<feature type="domain" description="Periplasmic binding protein" evidence="4">
    <location>
        <begin position="42"/>
        <end position="296"/>
    </location>
</feature>
<accession>A0A949U0K7</accession>
<comment type="caution">
    <text evidence="5">The sequence shown here is derived from an EMBL/GenBank/DDBJ whole genome shotgun (WGS) entry which is preliminary data.</text>
</comment>
<sequence>MKRFKFRYAFLIVICLSLFLCFNYLKKSPNEGEKNMDLKPKIVLISHVYSNPYWQYIKKGAEDAAKKRGVIIEYDGPQAASVKEGTKYIEMAVMAKNAGIITYVQDEKQYTPYINEAIGKSIPVVTVDADAEDSKRNAYVGTDNFHAGIVAAKELVNHIGLDGDVGIIMGGAEVKNQQERVIGFKSYLQNNSNLNISSIESSGSYLLEAELSARRILAKNSAIKALYCTSALDGVGAAKAVSSMNLKGKVCIICFDDLPETMENIQQGLVYATIVQEPYSMGYKAVDIIMDNLSGETVKGSFNTDVLVVKKDNLYSYKSLEVKN</sequence>
<name>A0A949U0K7_9CLOT</name>
<dbReference type="PANTHER" id="PTHR46847:SF1">
    <property type="entry name" value="D-ALLOSE-BINDING PERIPLASMIC PROTEIN-RELATED"/>
    <property type="match status" value="1"/>
</dbReference>
<dbReference type="Pfam" id="PF13407">
    <property type="entry name" value="Peripla_BP_4"/>
    <property type="match status" value="1"/>
</dbReference>
<dbReference type="AlphaFoldDB" id="A0A949U0K7"/>
<organism evidence="5 6">
    <name type="scientific">Clostridium thailandense</name>
    <dbReference type="NCBI Taxonomy" id="2794346"/>
    <lineage>
        <taxon>Bacteria</taxon>
        <taxon>Bacillati</taxon>
        <taxon>Bacillota</taxon>
        <taxon>Clostridia</taxon>
        <taxon>Eubacteriales</taxon>
        <taxon>Clostridiaceae</taxon>
        <taxon>Clostridium</taxon>
    </lineage>
</organism>
<evidence type="ECO:0000313" key="5">
    <source>
        <dbReference type="EMBL" id="MBV7275140.1"/>
    </source>
</evidence>
<comment type="similarity">
    <text evidence="2">Belongs to the bacterial solute-binding protein 2 family.</text>
</comment>
<keyword evidence="3" id="KW-0732">Signal</keyword>
<evidence type="ECO:0000256" key="3">
    <source>
        <dbReference type="ARBA" id="ARBA00022729"/>
    </source>
</evidence>
<evidence type="ECO:0000259" key="4">
    <source>
        <dbReference type="Pfam" id="PF13407"/>
    </source>
</evidence>
<dbReference type="InterPro" id="IPR025997">
    <property type="entry name" value="SBP_2_dom"/>
</dbReference>
<dbReference type="EMBL" id="JAEEGC010000111">
    <property type="protein sequence ID" value="MBV7275140.1"/>
    <property type="molecule type" value="Genomic_DNA"/>
</dbReference>
<dbReference type="GO" id="GO:0030313">
    <property type="term" value="C:cell envelope"/>
    <property type="evidence" value="ECO:0007669"/>
    <property type="project" value="UniProtKB-SubCell"/>
</dbReference>
<dbReference type="PANTHER" id="PTHR46847">
    <property type="entry name" value="D-ALLOSE-BINDING PERIPLASMIC PROTEIN-RELATED"/>
    <property type="match status" value="1"/>
</dbReference>
<dbReference type="Proteomes" id="UP000694308">
    <property type="component" value="Unassembled WGS sequence"/>
</dbReference>
<evidence type="ECO:0000256" key="2">
    <source>
        <dbReference type="ARBA" id="ARBA00007639"/>
    </source>
</evidence>
<reference evidence="5" key="1">
    <citation type="submission" date="2020-12" db="EMBL/GenBank/DDBJ databases">
        <title>Clostridium thailandense sp. nov., a novel acetogenic bacterium isolated from peat land soil in Thailand.</title>
        <authorList>
            <person name="Chaikitkaew S."/>
            <person name="Birkeland N.K."/>
        </authorList>
    </citation>
    <scope>NUCLEOTIDE SEQUENCE</scope>
    <source>
        <strain evidence="5">PL3</strain>
    </source>
</reference>
<protein>
    <submittedName>
        <fullName evidence="5">Substrate-binding domain-containing protein</fullName>
    </submittedName>
</protein>
<evidence type="ECO:0000256" key="1">
    <source>
        <dbReference type="ARBA" id="ARBA00004196"/>
    </source>
</evidence>
<evidence type="ECO:0000313" key="6">
    <source>
        <dbReference type="Proteomes" id="UP000694308"/>
    </source>
</evidence>
<gene>
    <name evidence="5" type="ORF">I6U48_19760</name>
</gene>
<keyword evidence="6" id="KW-1185">Reference proteome</keyword>